<accession>A0ABQ3RA55</accession>
<organism evidence="1 2">
    <name type="scientific">Streptomyces rubradiris</name>
    <name type="common">Streptomyces achromogenes subsp. rubradiris</name>
    <dbReference type="NCBI Taxonomy" id="285531"/>
    <lineage>
        <taxon>Bacteria</taxon>
        <taxon>Bacillati</taxon>
        <taxon>Actinomycetota</taxon>
        <taxon>Actinomycetes</taxon>
        <taxon>Kitasatosporales</taxon>
        <taxon>Streptomycetaceae</taxon>
        <taxon>Streptomyces</taxon>
    </lineage>
</organism>
<gene>
    <name evidence="1" type="ORF">Srubr_25610</name>
</gene>
<dbReference type="RefSeq" id="WP_189998213.1">
    <property type="nucleotide sequence ID" value="NZ_BNCB01000020.1"/>
</dbReference>
<name>A0ABQ3RA55_STRRR</name>
<proteinExistence type="predicted"/>
<sequence>MTDELWDLMRETMALRQLSDALYQSDLAGTTAPSQEREYRLRRAAADQRHVALYPDDEKGRAEAQRSAVMLREHDAIHASHRGAVPATASQWVSLDGAAAYVRQEAAAAGLTGPS</sequence>
<evidence type="ECO:0000313" key="1">
    <source>
        <dbReference type="EMBL" id="GHI52715.1"/>
    </source>
</evidence>
<comment type="caution">
    <text evidence="1">The sequence shown here is derived from an EMBL/GenBank/DDBJ whole genome shotgun (WGS) entry which is preliminary data.</text>
</comment>
<reference evidence="2" key="1">
    <citation type="submission" date="2023-07" db="EMBL/GenBank/DDBJ databases">
        <title>Whole genome shotgun sequence of Streptomyces achromogenes subsp. rubradiris NBRC 14000.</title>
        <authorList>
            <person name="Komaki H."/>
            <person name="Tamura T."/>
        </authorList>
    </citation>
    <scope>NUCLEOTIDE SEQUENCE [LARGE SCALE GENOMIC DNA]</scope>
    <source>
        <strain evidence="2">NBRC 14000</strain>
    </source>
</reference>
<dbReference type="EMBL" id="BNEA01000010">
    <property type="protein sequence ID" value="GHI52715.1"/>
    <property type="molecule type" value="Genomic_DNA"/>
</dbReference>
<dbReference type="Proteomes" id="UP000646738">
    <property type="component" value="Unassembled WGS sequence"/>
</dbReference>
<evidence type="ECO:0000313" key="2">
    <source>
        <dbReference type="Proteomes" id="UP000646738"/>
    </source>
</evidence>
<protein>
    <submittedName>
        <fullName evidence="1">Uncharacterized protein</fullName>
    </submittedName>
</protein>
<keyword evidence="2" id="KW-1185">Reference proteome</keyword>